<accession>A0A0A9C6Y0</accession>
<dbReference type="EMBL" id="GBRH01230613">
    <property type="protein sequence ID" value="JAD67282.1"/>
    <property type="molecule type" value="Transcribed_RNA"/>
</dbReference>
<protein>
    <submittedName>
        <fullName evidence="1">Uncharacterized protein</fullName>
    </submittedName>
</protein>
<organism evidence="1">
    <name type="scientific">Arundo donax</name>
    <name type="common">Giant reed</name>
    <name type="synonym">Donax arundinaceus</name>
    <dbReference type="NCBI Taxonomy" id="35708"/>
    <lineage>
        <taxon>Eukaryota</taxon>
        <taxon>Viridiplantae</taxon>
        <taxon>Streptophyta</taxon>
        <taxon>Embryophyta</taxon>
        <taxon>Tracheophyta</taxon>
        <taxon>Spermatophyta</taxon>
        <taxon>Magnoliopsida</taxon>
        <taxon>Liliopsida</taxon>
        <taxon>Poales</taxon>
        <taxon>Poaceae</taxon>
        <taxon>PACMAD clade</taxon>
        <taxon>Arundinoideae</taxon>
        <taxon>Arundineae</taxon>
        <taxon>Arundo</taxon>
    </lineage>
</organism>
<reference evidence="1" key="2">
    <citation type="journal article" date="2015" name="Data Brief">
        <title>Shoot transcriptome of the giant reed, Arundo donax.</title>
        <authorList>
            <person name="Barrero R.A."/>
            <person name="Guerrero F.D."/>
            <person name="Moolhuijzen P."/>
            <person name="Goolsby J.A."/>
            <person name="Tidwell J."/>
            <person name="Bellgard S.E."/>
            <person name="Bellgard M.I."/>
        </authorList>
    </citation>
    <scope>NUCLEOTIDE SEQUENCE</scope>
    <source>
        <tissue evidence="1">Shoot tissue taken approximately 20 cm above the soil surface</tissue>
    </source>
</reference>
<reference evidence="1" key="1">
    <citation type="submission" date="2014-09" db="EMBL/GenBank/DDBJ databases">
        <authorList>
            <person name="Magalhaes I.L.F."/>
            <person name="Oliveira U."/>
            <person name="Santos F.R."/>
            <person name="Vidigal T.H.D.A."/>
            <person name="Brescovit A.D."/>
            <person name="Santos A.J."/>
        </authorList>
    </citation>
    <scope>NUCLEOTIDE SEQUENCE</scope>
    <source>
        <tissue evidence="1">Shoot tissue taken approximately 20 cm above the soil surface</tissue>
    </source>
</reference>
<sequence length="70" mass="8105">MITGIFDTGRPYMCFNPSFSWHYKLHNPHPSKPSLPERVTMCPSPSCMVSECDDLPLRSKFSEFQILQLK</sequence>
<name>A0A0A9C6Y0_ARUDO</name>
<evidence type="ECO:0000313" key="1">
    <source>
        <dbReference type="EMBL" id="JAD67282.1"/>
    </source>
</evidence>
<dbReference type="AlphaFoldDB" id="A0A0A9C6Y0"/>
<proteinExistence type="predicted"/>